<organism evidence="7 8">
    <name type="scientific">Rossellomorea aquimaris</name>
    <dbReference type="NCBI Taxonomy" id="189382"/>
    <lineage>
        <taxon>Bacteria</taxon>
        <taxon>Bacillati</taxon>
        <taxon>Bacillota</taxon>
        <taxon>Bacilli</taxon>
        <taxon>Bacillales</taxon>
        <taxon>Bacillaceae</taxon>
        <taxon>Rossellomorea</taxon>
    </lineage>
</organism>
<name>A0A366F2X8_9BACI</name>
<dbReference type="InterPro" id="IPR027417">
    <property type="entry name" value="P-loop_NTPase"/>
</dbReference>
<feature type="domain" description="Helicase C-terminal" evidence="6">
    <location>
        <begin position="493"/>
        <end position="672"/>
    </location>
</feature>
<keyword evidence="2" id="KW-0378">Hydrolase</keyword>
<evidence type="ECO:0000256" key="1">
    <source>
        <dbReference type="ARBA" id="ARBA00022741"/>
    </source>
</evidence>
<dbReference type="Pfam" id="PF00271">
    <property type="entry name" value="Helicase_C"/>
    <property type="match status" value="1"/>
</dbReference>
<dbReference type="Gene3D" id="3.40.50.300">
    <property type="entry name" value="P-loop containing nucleotide triphosphate hydrolases"/>
    <property type="match status" value="2"/>
</dbReference>
<protein>
    <submittedName>
        <fullName evidence="7">ATP-dependent RNA helicase SUPV3L1/SUV3</fullName>
    </submittedName>
</protein>
<dbReference type="Pfam" id="PF22527">
    <property type="entry name" value="DEXQc_Suv3"/>
    <property type="match status" value="1"/>
</dbReference>
<dbReference type="Gene3D" id="1.20.272.40">
    <property type="match status" value="1"/>
</dbReference>
<gene>
    <name evidence="7" type="ORF">DET59_101427</name>
</gene>
<dbReference type="SMART" id="SM00490">
    <property type="entry name" value="HELICc"/>
    <property type="match status" value="1"/>
</dbReference>
<keyword evidence="4" id="KW-0067">ATP-binding</keyword>
<keyword evidence="5" id="KW-0175">Coiled coil</keyword>
<accession>A0A366F2X8</accession>
<feature type="coiled-coil region" evidence="5">
    <location>
        <begin position="329"/>
        <end position="363"/>
    </location>
</feature>
<dbReference type="PROSITE" id="PS51194">
    <property type="entry name" value="HELICASE_CTER"/>
    <property type="match status" value="1"/>
</dbReference>
<evidence type="ECO:0000313" key="7">
    <source>
        <dbReference type="EMBL" id="RBP08055.1"/>
    </source>
</evidence>
<keyword evidence="3 7" id="KW-0347">Helicase</keyword>
<reference evidence="7 8" key="1">
    <citation type="submission" date="2018-06" db="EMBL/GenBank/DDBJ databases">
        <title>Freshwater and sediment microbial communities from various areas in North America, analyzing microbe dynamics in response to fracking.</title>
        <authorList>
            <person name="Lamendella R."/>
        </authorList>
    </citation>
    <scope>NUCLEOTIDE SEQUENCE [LARGE SCALE GENOMIC DNA]</scope>
    <source>
        <strain evidence="7 8">97B</strain>
    </source>
</reference>
<dbReference type="RefSeq" id="WP_113967922.1">
    <property type="nucleotide sequence ID" value="NZ_QNRJ01000001.1"/>
</dbReference>
<evidence type="ECO:0000256" key="2">
    <source>
        <dbReference type="ARBA" id="ARBA00022801"/>
    </source>
</evidence>
<dbReference type="SUPFAM" id="SSF52540">
    <property type="entry name" value="P-loop containing nucleoside triphosphate hydrolases"/>
    <property type="match status" value="1"/>
</dbReference>
<dbReference type="GO" id="GO:0016787">
    <property type="term" value="F:hydrolase activity"/>
    <property type="evidence" value="ECO:0007669"/>
    <property type="project" value="UniProtKB-KW"/>
</dbReference>
<dbReference type="GO" id="GO:0005524">
    <property type="term" value="F:ATP binding"/>
    <property type="evidence" value="ECO:0007669"/>
    <property type="project" value="UniProtKB-KW"/>
</dbReference>
<dbReference type="Proteomes" id="UP000252118">
    <property type="component" value="Unassembled WGS sequence"/>
</dbReference>
<dbReference type="AlphaFoldDB" id="A0A366F2X8"/>
<comment type="caution">
    <text evidence="7">The sequence shown here is derived from an EMBL/GenBank/DDBJ whole genome shotgun (WGS) entry which is preliminary data.</text>
</comment>
<proteinExistence type="predicted"/>
<dbReference type="InterPro" id="IPR050699">
    <property type="entry name" value="RNA-DNA_Helicase"/>
</dbReference>
<evidence type="ECO:0000313" key="8">
    <source>
        <dbReference type="Proteomes" id="UP000252118"/>
    </source>
</evidence>
<dbReference type="EMBL" id="QNRJ01000001">
    <property type="protein sequence ID" value="RBP08055.1"/>
    <property type="molecule type" value="Genomic_DNA"/>
</dbReference>
<keyword evidence="1" id="KW-0547">Nucleotide-binding</keyword>
<dbReference type="GO" id="GO:0004386">
    <property type="term" value="F:helicase activity"/>
    <property type="evidence" value="ECO:0007669"/>
    <property type="project" value="UniProtKB-KW"/>
</dbReference>
<dbReference type="OrthoDB" id="9807155at2"/>
<sequence>MQNLQILREEAVEETKRKIEDDITLYLEKHENCPSFQDYVTERSAFFHNIWTNIWLNKVTNDVLRSHKKAFLRNKGYDIEGTDKKLINKLFRNEIRDFQPFHILNWLMEYPPSAIDWKERHQHVRENYLKKHEEKKQAALQKDIQKEILSFINKQMDELELYWYVELRHLFAKKFVQDLESKTKYRHTEPYMLEEKLEEEGNFTSDSFTTVSDFLKEFTGSIHKKSESWDGHVWEYETYFYPYERFIFYYSEQIVYRSLLSHMPEELLSEYDDVFGQPLSEERLSRLSHHFLLTLKSTFFTMIQEEYVVDLYQVVEVPFDEDIHLSIYERDLTEREKRKAAELAELERKQEEEQRMMEDIFGREYSPSFRGDIKYTLHIGETNTGKTHHAISRMKEAKSGMYLAPLRLLALEVFDTLNTDGVPCNLKTGEEEKEVPLAKHVSSTVEMFREKDEYEVIVIDEAQMLADQDRGFSWYRAITKAKAKEVHIIGSENVRELLMELVGEGNIEVHDYKREIPLQVESKEFQLRHAKKGDALVCFSRKKVLDTASRLQNNGHKVSMIYGSMPPETRKKQMMQFIKGKTNMIVSTDAIGMGLNLPIRRIVFLETDKFDGTRRRRLTSQEVKQIAGRAGRKGLYNEGKVAFTKDIKVMKHLLDQPDRSLETFAIAPTSAVFERFQRYYHDLDTFFYFWEKFNSPYGTEKASLFEERELYELIRGTDIEAKLTLNDLYGFLHLPFSKKEAQLTEQWLECMYAIVHGEELPEPPINNKNLEQKEVSYKAVGLHLLFLYRLGRQTEAYYWERVRSEIADGVHESLRTEVTSMSQTCKQCGKKLPPNFGFPICDRCHAARVKRRTRRKPPYS</sequence>
<dbReference type="InterPro" id="IPR055206">
    <property type="entry name" value="DEXQc_SUV3"/>
</dbReference>
<evidence type="ECO:0000256" key="3">
    <source>
        <dbReference type="ARBA" id="ARBA00022806"/>
    </source>
</evidence>
<dbReference type="InterPro" id="IPR001650">
    <property type="entry name" value="Helicase_C-like"/>
</dbReference>
<evidence type="ECO:0000256" key="4">
    <source>
        <dbReference type="ARBA" id="ARBA00022840"/>
    </source>
</evidence>
<dbReference type="PANTHER" id="PTHR12131">
    <property type="entry name" value="ATP-DEPENDENT RNA AND DNA HELICASE"/>
    <property type="match status" value="1"/>
</dbReference>
<evidence type="ECO:0000256" key="5">
    <source>
        <dbReference type="SAM" id="Coils"/>
    </source>
</evidence>
<evidence type="ECO:0000259" key="6">
    <source>
        <dbReference type="PROSITE" id="PS51194"/>
    </source>
</evidence>
<dbReference type="PANTHER" id="PTHR12131:SF1">
    <property type="entry name" value="ATP-DEPENDENT RNA HELICASE SUPV3L1, MITOCHONDRIAL-RELATED"/>
    <property type="match status" value="1"/>
</dbReference>